<accession>A0ABV0U9I1</accession>
<comment type="caution">
    <text evidence="3">The sequence shown here is derived from an EMBL/GenBank/DDBJ whole genome shotgun (WGS) entry which is preliminary data.</text>
</comment>
<keyword evidence="4" id="KW-1185">Reference proteome</keyword>
<dbReference type="EMBL" id="JAHRIQ010061042">
    <property type="protein sequence ID" value="MEQ2241454.1"/>
    <property type="molecule type" value="Genomic_DNA"/>
</dbReference>
<organism evidence="3 4">
    <name type="scientific">Ilyodon furcidens</name>
    <name type="common">goldbreast splitfin</name>
    <dbReference type="NCBI Taxonomy" id="33524"/>
    <lineage>
        <taxon>Eukaryota</taxon>
        <taxon>Metazoa</taxon>
        <taxon>Chordata</taxon>
        <taxon>Craniata</taxon>
        <taxon>Vertebrata</taxon>
        <taxon>Euteleostomi</taxon>
        <taxon>Actinopterygii</taxon>
        <taxon>Neopterygii</taxon>
        <taxon>Teleostei</taxon>
        <taxon>Neoteleostei</taxon>
        <taxon>Acanthomorphata</taxon>
        <taxon>Ovalentaria</taxon>
        <taxon>Atherinomorphae</taxon>
        <taxon>Cyprinodontiformes</taxon>
        <taxon>Goodeidae</taxon>
        <taxon>Ilyodon</taxon>
    </lineage>
</organism>
<evidence type="ECO:0000313" key="3">
    <source>
        <dbReference type="EMBL" id="MEQ2241454.1"/>
    </source>
</evidence>
<protein>
    <submittedName>
        <fullName evidence="3">Xylosyltransferase 1</fullName>
    </submittedName>
</protein>
<gene>
    <name evidence="3" type="primary">XYLT1_4</name>
    <name evidence="3" type="ORF">ILYODFUR_025458</name>
</gene>
<feature type="domain" description="Xylosyltransferase C-terminal" evidence="2">
    <location>
        <begin position="1"/>
        <end position="34"/>
    </location>
</feature>
<evidence type="ECO:0000256" key="1">
    <source>
        <dbReference type="ARBA" id="ARBA00004323"/>
    </source>
</evidence>
<comment type="subcellular location">
    <subcellularLocation>
        <location evidence="1">Golgi apparatus membrane</location>
        <topology evidence="1">Single-pass type II membrane protein</topology>
    </subcellularLocation>
</comment>
<dbReference type="PANTHER" id="PTHR46025">
    <property type="entry name" value="XYLOSYLTRANSFERASE OXT"/>
    <property type="match status" value="1"/>
</dbReference>
<dbReference type="InterPro" id="IPR043538">
    <property type="entry name" value="XYLT"/>
</dbReference>
<sequence length="113" mass="13017">MGPMDETVGMQKWNKGPNVTVTVVWIDPTNVIAATYDILIDASAEFTHYRPPLNQPLRPGVWNVRILHNWSPVAEIRFLIVPLAYNKHQPIRQGQKHSKTLCCYLIYFSLKMI</sequence>
<dbReference type="PANTHER" id="PTHR46025:SF2">
    <property type="entry name" value="XYLOSYLTRANSFERASE 1"/>
    <property type="match status" value="1"/>
</dbReference>
<dbReference type="InterPro" id="IPR024448">
    <property type="entry name" value="XylT_C"/>
</dbReference>
<evidence type="ECO:0000259" key="2">
    <source>
        <dbReference type="Pfam" id="PF12529"/>
    </source>
</evidence>
<evidence type="ECO:0000313" key="4">
    <source>
        <dbReference type="Proteomes" id="UP001482620"/>
    </source>
</evidence>
<reference evidence="3 4" key="1">
    <citation type="submission" date="2021-06" db="EMBL/GenBank/DDBJ databases">
        <authorList>
            <person name="Palmer J.M."/>
        </authorList>
    </citation>
    <scope>NUCLEOTIDE SEQUENCE [LARGE SCALE GENOMIC DNA]</scope>
    <source>
        <strain evidence="4">if_2019</strain>
        <tissue evidence="3">Muscle</tissue>
    </source>
</reference>
<proteinExistence type="predicted"/>
<dbReference type="Proteomes" id="UP001482620">
    <property type="component" value="Unassembled WGS sequence"/>
</dbReference>
<name>A0ABV0U9I1_9TELE</name>
<dbReference type="Pfam" id="PF12529">
    <property type="entry name" value="Xylo_C"/>
    <property type="match status" value="1"/>
</dbReference>